<keyword evidence="2" id="KW-1185">Reference proteome</keyword>
<dbReference type="EMBL" id="JYDT01000108">
    <property type="protein sequence ID" value="KRY84713.1"/>
    <property type="molecule type" value="Genomic_DNA"/>
</dbReference>
<accession>A0A0V1FFB8</accession>
<dbReference type="OrthoDB" id="5856733at2759"/>
<dbReference type="Gene3D" id="3.10.10.10">
    <property type="entry name" value="HIV Type 1 Reverse Transcriptase, subunit A, domain 1"/>
    <property type="match status" value="1"/>
</dbReference>
<dbReference type="AlphaFoldDB" id="A0A0V1FFB8"/>
<evidence type="ECO:0000313" key="2">
    <source>
        <dbReference type="Proteomes" id="UP000054995"/>
    </source>
</evidence>
<sequence length="112" mass="12479">MNVICHAVHTNNAKPTYHITPTGTVELLLNKMIHHDVVELLCSPWASPIMLIIKKDGSCTSSILNRRHVDTLPGLRSGQRLLIGGNGDAVLREDAFINLYGLYSFKMMPLRL</sequence>
<dbReference type="Proteomes" id="UP000054995">
    <property type="component" value="Unassembled WGS sequence"/>
</dbReference>
<reference evidence="1 2" key="1">
    <citation type="submission" date="2015-01" db="EMBL/GenBank/DDBJ databases">
        <title>Evolution of Trichinella species and genotypes.</title>
        <authorList>
            <person name="Korhonen P.K."/>
            <person name="Edoardo P."/>
            <person name="Giuseppe L.R."/>
            <person name="Gasser R.B."/>
        </authorList>
    </citation>
    <scope>NUCLEOTIDE SEQUENCE [LARGE SCALE GENOMIC DNA]</scope>
    <source>
        <strain evidence="1">ISS470</strain>
    </source>
</reference>
<protein>
    <submittedName>
        <fullName evidence="1">Uncharacterized protein</fullName>
    </submittedName>
</protein>
<comment type="caution">
    <text evidence="1">The sequence shown here is derived from an EMBL/GenBank/DDBJ whole genome shotgun (WGS) entry which is preliminary data.</text>
</comment>
<proteinExistence type="predicted"/>
<organism evidence="1 2">
    <name type="scientific">Trichinella pseudospiralis</name>
    <name type="common">Parasitic roundworm</name>
    <dbReference type="NCBI Taxonomy" id="6337"/>
    <lineage>
        <taxon>Eukaryota</taxon>
        <taxon>Metazoa</taxon>
        <taxon>Ecdysozoa</taxon>
        <taxon>Nematoda</taxon>
        <taxon>Enoplea</taxon>
        <taxon>Dorylaimia</taxon>
        <taxon>Trichinellida</taxon>
        <taxon>Trichinellidae</taxon>
        <taxon>Trichinella</taxon>
    </lineage>
</organism>
<gene>
    <name evidence="1" type="ORF">T4D_7935</name>
</gene>
<evidence type="ECO:0000313" key="1">
    <source>
        <dbReference type="EMBL" id="KRY84713.1"/>
    </source>
</evidence>
<name>A0A0V1FFB8_TRIPS</name>